<dbReference type="SUPFAM" id="SSF111369">
    <property type="entry name" value="HlyD-like secretion proteins"/>
    <property type="match status" value="1"/>
</dbReference>
<dbReference type="Gene3D" id="2.40.420.20">
    <property type="match status" value="1"/>
</dbReference>
<evidence type="ECO:0000313" key="9">
    <source>
        <dbReference type="EMBL" id="SSZ39589.1"/>
    </source>
</evidence>
<evidence type="ECO:0000256" key="4">
    <source>
        <dbReference type="ARBA" id="ARBA00023054"/>
    </source>
</evidence>
<feature type="domain" description="Multidrug resistance protein MdtA-like C-terminal permuted SH3" evidence="8">
    <location>
        <begin position="331"/>
        <end position="390"/>
    </location>
</feature>
<evidence type="ECO:0000256" key="1">
    <source>
        <dbReference type="ARBA" id="ARBA00004196"/>
    </source>
</evidence>
<sequence>MKKSLLKNFITKHKKLSFFLAAIFLLLLFLWLRSVVFGTSSPTYITAVVKRGDIEESVLASGLVRPYRLVAVGARATGRVVSMRVSPGSVVKEGDLLAEIDPTDQENDLKRKKAALSHYYASLVEQEAHLSLAQKNLARQKKMIESRAVSRANLDDAVTQVKIREAQIAQLQQQIVQAQIDVDSAEVNLGYTRIIAPSAGTVLATVVEEGQNVNAVQSAPTIVILGDLSKMTIKAQISEVDVLKVQAGQPLYFTVLGNSQRRYEGVLEKIEPAPEAIRADVSINPGMVGGSSALISSAIYYNGILHVDNADNFLRTYMTAQVHIILGRAQNVLLVPSDALRDETKEHKAWVSVLVGGNKVVTKQVSVGLNNKVMAEIVSGLNEGDVVITGSPDGVMPEPSDVHSEDEI</sequence>
<evidence type="ECO:0000256" key="5">
    <source>
        <dbReference type="SAM" id="Coils"/>
    </source>
</evidence>
<dbReference type="AlphaFoldDB" id="A0A336ND65"/>
<dbReference type="GO" id="GO:1990195">
    <property type="term" value="C:macrolide transmembrane transporter complex"/>
    <property type="evidence" value="ECO:0007669"/>
    <property type="project" value="InterPro"/>
</dbReference>
<dbReference type="InterPro" id="IPR030190">
    <property type="entry name" value="MacA_alpha-hairpin_sf"/>
</dbReference>
<evidence type="ECO:0000259" key="6">
    <source>
        <dbReference type="Pfam" id="PF25876"/>
    </source>
</evidence>
<dbReference type="InterPro" id="IPR058624">
    <property type="entry name" value="MdtA-like_HH"/>
</dbReference>
<dbReference type="GO" id="GO:1990281">
    <property type="term" value="C:efflux pump complex"/>
    <property type="evidence" value="ECO:0007669"/>
    <property type="project" value="TreeGrafter"/>
</dbReference>
<dbReference type="GO" id="GO:0030313">
    <property type="term" value="C:cell envelope"/>
    <property type="evidence" value="ECO:0007669"/>
    <property type="project" value="UniProtKB-SubCell"/>
</dbReference>
<dbReference type="Gene3D" id="2.40.50.100">
    <property type="match status" value="1"/>
</dbReference>
<name>A0A336ND65_BARGR</name>
<gene>
    <name evidence="9" type="primary">macA</name>
    <name evidence="9" type="ORF">NCTC12860_00804</name>
</gene>
<dbReference type="Gene3D" id="2.40.30.170">
    <property type="match status" value="1"/>
</dbReference>
<dbReference type="GO" id="GO:1990961">
    <property type="term" value="P:xenobiotic detoxification by transmembrane export across the plasma membrane"/>
    <property type="evidence" value="ECO:0007669"/>
    <property type="project" value="InterPro"/>
</dbReference>
<dbReference type="Pfam" id="PF25876">
    <property type="entry name" value="HH_MFP_RND"/>
    <property type="match status" value="1"/>
</dbReference>
<dbReference type="InterPro" id="IPR006143">
    <property type="entry name" value="RND_pump_MFP"/>
</dbReference>
<dbReference type="OMA" id="QMAGTEM"/>
<dbReference type="Proteomes" id="UP000253846">
    <property type="component" value="Unassembled WGS sequence"/>
</dbReference>
<evidence type="ECO:0000259" key="7">
    <source>
        <dbReference type="Pfam" id="PF25917"/>
    </source>
</evidence>
<evidence type="ECO:0000256" key="3">
    <source>
        <dbReference type="ARBA" id="ARBA00022448"/>
    </source>
</evidence>
<comment type="subcellular location">
    <subcellularLocation>
        <location evidence="1">Cell envelope</location>
    </subcellularLocation>
</comment>
<proteinExistence type="inferred from homology"/>
<dbReference type="EMBL" id="UFTD01000001">
    <property type="protein sequence ID" value="SSZ39589.1"/>
    <property type="molecule type" value="Genomic_DNA"/>
</dbReference>
<keyword evidence="3" id="KW-0813">Transport</keyword>
<dbReference type="Pfam" id="PF25967">
    <property type="entry name" value="RND-MFP_C"/>
    <property type="match status" value="1"/>
</dbReference>
<dbReference type="InterPro" id="IPR058625">
    <property type="entry name" value="MdtA-like_BSH"/>
</dbReference>
<dbReference type="GO" id="GO:0015562">
    <property type="term" value="F:efflux transmembrane transporter activity"/>
    <property type="evidence" value="ECO:0007669"/>
    <property type="project" value="TreeGrafter"/>
</dbReference>
<protein>
    <submittedName>
        <fullName evidence="9">Macrolide-specific efflux protein macA</fullName>
    </submittedName>
</protein>
<evidence type="ECO:0000313" key="10">
    <source>
        <dbReference type="Proteomes" id="UP000253846"/>
    </source>
</evidence>
<dbReference type="GO" id="GO:0019898">
    <property type="term" value="C:extrinsic component of membrane"/>
    <property type="evidence" value="ECO:0007669"/>
    <property type="project" value="InterPro"/>
</dbReference>
<dbReference type="PANTHER" id="PTHR30469">
    <property type="entry name" value="MULTIDRUG RESISTANCE PROTEIN MDTA"/>
    <property type="match status" value="1"/>
</dbReference>
<evidence type="ECO:0000259" key="8">
    <source>
        <dbReference type="Pfam" id="PF25967"/>
    </source>
</evidence>
<evidence type="ECO:0000256" key="2">
    <source>
        <dbReference type="ARBA" id="ARBA00009477"/>
    </source>
</evidence>
<reference evidence="9 10" key="1">
    <citation type="submission" date="2018-06" db="EMBL/GenBank/DDBJ databases">
        <authorList>
            <consortium name="Pathogen Informatics"/>
            <person name="Doyle S."/>
        </authorList>
    </citation>
    <scope>NUCLEOTIDE SEQUENCE [LARGE SCALE GENOMIC DNA]</scope>
    <source>
        <strain evidence="9 10">NCTC12860</strain>
    </source>
</reference>
<dbReference type="RefSeq" id="WP_015857001.1">
    <property type="nucleotide sequence ID" value="NZ_CACVBG010000001.1"/>
</dbReference>
<feature type="domain" description="Multidrug resistance protein MdtA-like alpha-helical hairpin" evidence="6">
    <location>
        <begin position="116"/>
        <end position="192"/>
    </location>
</feature>
<feature type="domain" description="Multidrug resistance protein MdtA-like barrel-sandwich hybrid" evidence="7">
    <location>
        <begin position="69"/>
        <end position="224"/>
    </location>
</feature>
<organism evidence="9 10">
    <name type="scientific">Bartonella grahamii</name>
    <dbReference type="NCBI Taxonomy" id="33045"/>
    <lineage>
        <taxon>Bacteria</taxon>
        <taxon>Pseudomonadati</taxon>
        <taxon>Pseudomonadota</taxon>
        <taxon>Alphaproteobacteria</taxon>
        <taxon>Hyphomicrobiales</taxon>
        <taxon>Bartonellaceae</taxon>
        <taxon>Bartonella</taxon>
    </lineage>
</organism>
<dbReference type="InterPro" id="IPR058627">
    <property type="entry name" value="MdtA-like_C"/>
</dbReference>
<dbReference type="Pfam" id="PF25917">
    <property type="entry name" value="BSH_RND"/>
    <property type="match status" value="1"/>
</dbReference>
<keyword evidence="4 5" id="KW-0175">Coiled coil</keyword>
<dbReference type="Gene3D" id="6.10.140.1990">
    <property type="match status" value="1"/>
</dbReference>
<dbReference type="NCBIfam" id="TIGR01730">
    <property type="entry name" value="RND_mfp"/>
    <property type="match status" value="1"/>
</dbReference>
<comment type="similarity">
    <text evidence="2">Belongs to the membrane fusion protein (MFP) (TC 8.A.1) family.</text>
</comment>
<accession>A0A336ND65</accession>
<feature type="coiled-coil region" evidence="5">
    <location>
        <begin position="154"/>
        <end position="188"/>
    </location>
</feature>
<dbReference type="PANTHER" id="PTHR30469:SF33">
    <property type="entry name" value="SLR1207 PROTEIN"/>
    <property type="match status" value="1"/>
</dbReference>